<protein>
    <recommendedName>
        <fullName evidence="1">N-acetyltransferase domain-containing protein</fullName>
    </recommendedName>
</protein>
<gene>
    <name evidence="2" type="ORF">GPLA_1581</name>
</gene>
<dbReference type="SUPFAM" id="SSF55729">
    <property type="entry name" value="Acyl-CoA N-acyltransferases (Nat)"/>
    <property type="match status" value="1"/>
</dbReference>
<evidence type="ECO:0000259" key="1">
    <source>
        <dbReference type="Pfam" id="PF13302"/>
    </source>
</evidence>
<evidence type="ECO:0000313" key="2">
    <source>
        <dbReference type="EMBL" id="GAC32495.1"/>
    </source>
</evidence>
<accession>K7AAS9</accession>
<keyword evidence="3" id="KW-1185">Reference proteome</keyword>
<dbReference type="GO" id="GO:0016747">
    <property type="term" value="F:acyltransferase activity, transferring groups other than amino-acyl groups"/>
    <property type="evidence" value="ECO:0007669"/>
    <property type="project" value="InterPro"/>
</dbReference>
<comment type="caution">
    <text evidence="2">The sequence shown here is derived from an EMBL/GenBank/DDBJ whole genome shotgun (WGS) entry which is preliminary data.</text>
</comment>
<sequence>MLTVPDLGFAYCTEFYRQGIAFEAGDAMLTYAKNILGLSKVAALTALDNEPSMALLKKLGFEFERKISLSEQTEASNLFSKIL</sequence>
<evidence type="ECO:0000313" key="3">
    <source>
        <dbReference type="Proteomes" id="UP000006322"/>
    </source>
</evidence>
<feature type="domain" description="N-acetyltransferase" evidence="1">
    <location>
        <begin position="5"/>
        <end position="62"/>
    </location>
</feature>
<dbReference type="Pfam" id="PF13302">
    <property type="entry name" value="Acetyltransf_3"/>
    <property type="match status" value="1"/>
</dbReference>
<proteinExistence type="predicted"/>
<dbReference type="STRING" id="1129793.GPLA_1581"/>
<reference evidence="3" key="1">
    <citation type="journal article" date="2014" name="Environ. Microbiol.">
        <title>Comparative genomics of the marine bacterial genus Glaciecola reveals the high degree of genomic diversity and genomic characteristic for cold adaptation.</title>
        <authorList>
            <person name="Qin Q.L."/>
            <person name="Xie B.B."/>
            <person name="Yu Y."/>
            <person name="Shu Y.L."/>
            <person name="Rong J.C."/>
            <person name="Zhang Y.J."/>
            <person name="Zhao D.L."/>
            <person name="Chen X.L."/>
            <person name="Zhang X.Y."/>
            <person name="Chen B."/>
            <person name="Zhou B.C."/>
            <person name="Zhang Y.Z."/>
        </authorList>
    </citation>
    <scope>NUCLEOTIDE SEQUENCE [LARGE SCALE GENOMIC DNA]</scope>
    <source>
        <strain evidence="3">LMG 21857</strain>
    </source>
</reference>
<dbReference type="Proteomes" id="UP000006322">
    <property type="component" value="Unassembled WGS sequence"/>
</dbReference>
<dbReference type="AlphaFoldDB" id="K7AAS9"/>
<dbReference type="InterPro" id="IPR016181">
    <property type="entry name" value="Acyl_CoA_acyltransferase"/>
</dbReference>
<dbReference type="PANTHER" id="PTHR43792">
    <property type="entry name" value="GNAT FAMILY, PUTATIVE (AFU_ORTHOLOGUE AFUA_3G00765)-RELATED-RELATED"/>
    <property type="match status" value="1"/>
</dbReference>
<dbReference type="InterPro" id="IPR000182">
    <property type="entry name" value="GNAT_dom"/>
</dbReference>
<dbReference type="InterPro" id="IPR051531">
    <property type="entry name" value="N-acetyltransferase"/>
</dbReference>
<dbReference type="Gene3D" id="3.40.630.30">
    <property type="match status" value="1"/>
</dbReference>
<dbReference type="EMBL" id="BAER01000039">
    <property type="protein sequence ID" value="GAC32495.1"/>
    <property type="molecule type" value="Genomic_DNA"/>
</dbReference>
<name>K7AAS9_9ALTE</name>
<dbReference type="PANTHER" id="PTHR43792:SF1">
    <property type="entry name" value="N-ACETYLTRANSFERASE DOMAIN-CONTAINING PROTEIN"/>
    <property type="match status" value="1"/>
</dbReference>
<organism evidence="2 3">
    <name type="scientific">Paraglaciecola polaris LMG 21857</name>
    <dbReference type="NCBI Taxonomy" id="1129793"/>
    <lineage>
        <taxon>Bacteria</taxon>
        <taxon>Pseudomonadati</taxon>
        <taxon>Pseudomonadota</taxon>
        <taxon>Gammaproteobacteria</taxon>
        <taxon>Alteromonadales</taxon>
        <taxon>Alteromonadaceae</taxon>
        <taxon>Paraglaciecola</taxon>
    </lineage>
</organism>